<dbReference type="RefSeq" id="WP_154116989.1">
    <property type="nucleotide sequence ID" value="NZ_WJXB01000001.1"/>
</dbReference>
<dbReference type="Proteomes" id="UP000463051">
    <property type="component" value="Unassembled WGS sequence"/>
</dbReference>
<proteinExistence type="predicted"/>
<dbReference type="Pfam" id="PF05489">
    <property type="entry name" value="Phage_tail_X"/>
    <property type="match status" value="1"/>
</dbReference>
<protein>
    <submittedName>
        <fullName evidence="1">Phage tail protein</fullName>
    </submittedName>
</protein>
<gene>
    <name evidence="1" type="ORF">GJB61_03140</name>
</gene>
<evidence type="ECO:0000313" key="2">
    <source>
        <dbReference type="Proteomes" id="UP000463051"/>
    </source>
</evidence>
<dbReference type="InterPro" id="IPR008861">
    <property type="entry name" value="GpX-like"/>
</dbReference>
<sequence length="68" mass="7359">MIVYKTVQGDTWDGISYKVYGQANLMTLLLNANPGHAGTVILSGNISLTVPDKPADASETLPPWRKDD</sequence>
<name>A0A7X2H1T7_9BACL</name>
<evidence type="ECO:0000313" key="1">
    <source>
        <dbReference type="EMBL" id="MRN51994.1"/>
    </source>
</evidence>
<comment type="caution">
    <text evidence="1">The sequence shown here is derived from an EMBL/GenBank/DDBJ whole genome shotgun (WGS) entry which is preliminary data.</text>
</comment>
<keyword evidence="2" id="KW-1185">Reference proteome</keyword>
<dbReference type="EMBL" id="WJXB01000001">
    <property type="protein sequence ID" value="MRN51994.1"/>
    <property type="molecule type" value="Genomic_DNA"/>
</dbReference>
<reference evidence="1 2" key="1">
    <citation type="submission" date="2019-11" db="EMBL/GenBank/DDBJ databases">
        <title>Paenibacillus monticola sp. nov., a novel PGPR strain isolated from mountain sample in China.</title>
        <authorList>
            <person name="Zhao Q."/>
            <person name="Li H.-P."/>
            <person name="Zhang J.-L."/>
        </authorList>
    </citation>
    <scope>NUCLEOTIDE SEQUENCE [LARGE SCALE GENOMIC DNA]</scope>
    <source>
        <strain evidence="1 2">LC-T2</strain>
    </source>
</reference>
<organism evidence="1 2">
    <name type="scientific">Paenibacillus monticola</name>
    <dbReference type="NCBI Taxonomy" id="2666075"/>
    <lineage>
        <taxon>Bacteria</taxon>
        <taxon>Bacillati</taxon>
        <taxon>Bacillota</taxon>
        <taxon>Bacilli</taxon>
        <taxon>Bacillales</taxon>
        <taxon>Paenibacillaceae</taxon>
        <taxon>Paenibacillus</taxon>
    </lineage>
</organism>
<accession>A0A7X2H1T7</accession>
<dbReference type="AlphaFoldDB" id="A0A7X2H1T7"/>